<protein>
    <recommendedName>
        <fullName evidence="11">Dual oxidase maturation factor 1</fullName>
    </recommendedName>
</protein>
<proteinExistence type="inferred from homology"/>
<accession>A0AAW2G2J8</accession>
<dbReference type="AlphaFoldDB" id="A0AAW2G2J8"/>
<evidence type="ECO:0000256" key="7">
    <source>
        <dbReference type="SAM" id="MobiDB-lite"/>
    </source>
</evidence>
<keyword evidence="10" id="KW-1185">Reference proteome</keyword>
<reference evidence="9 10" key="1">
    <citation type="submission" date="2023-03" db="EMBL/GenBank/DDBJ databases">
        <title>High recombination rates correlate with genetic variation in Cardiocondyla obscurior ants.</title>
        <authorList>
            <person name="Errbii M."/>
        </authorList>
    </citation>
    <scope>NUCLEOTIDE SEQUENCE [LARGE SCALE GENOMIC DNA]</scope>
    <source>
        <strain evidence="9">Alpha-2009</strain>
        <tissue evidence="9">Whole body</tissue>
    </source>
</reference>
<dbReference type="Pfam" id="PF10204">
    <property type="entry name" value="DuoxA"/>
    <property type="match status" value="1"/>
</dbReference>
<comment type="similarity">
    <text evidence="2">Belongs to the DUOXA family.</text>
</comment>
<feature type="transmembrane region" description="Helical" evidence="8">
    <location>
        <begin position="57"/>
        <end position="76"/>
    </location>
</feature>
<evidence type="ECO:0000313" key="9">
    <source>
        <dbReference type="EMBL" id="KAL0122394.1"/>
    </source>
</evidence>
<dbReference type="PANTHER" id="PTHR31158">
    <property type="entry name" value="DUAL OXIDASE 2"/>
    <property type="match status" value="1"/>
</dbReference>
<dbReference type="GO" id="GO:0015031">
    <property type="term" value="P:protein transport"/>
    <property type="evidence" value="ECO:0007669"/>
    <property type="project" value="InterPro"/>
</dbReference>
<evidence type="ECO:0000256" key="5">
    <source>
        <dbReference type="ARBA" id="ARBA00023136"/>
    </source>
</evidence>
<evidence type="ECO:0000256" key="4">
    <source>
        <dbReference type="ARBA" id="ARBA00022989"/>
    </source>
</evidence>
<keyword evidence="3 8" id="KW-0812">Transmembrane</keyword>
<feature type="transmembrane region" description="Helical" evidence="8">
    <location>
        <begin position="213"/>
        <end position="235"/>
    </location>
</feature>
<evidence type="ECO:0000256" key="6">
    <source>
        <dbReference type="ARBA" id="ARBA00023180"/>
    </source>
</evidence>
<feature type="transmembrane region" description="Helical" evidence="8">
    <location>
        <begin position="184"/>
        <end position="206"/>
    </location>
</feature>
<evidence type="ECO:0000256" key="3">
    <source>
        <dbReference type="ARBA" id="ARBA00022692"/>
    </source>
</evidence>
<dbReference type="InterPro" id="IPR018469">
    <property type="entry name" value="Dual_oxidase_maturation_fac"/>
</dbReference>
<comment type="caution">
    <text evidence="9">The sequence shown here is derived from an EMBL/GenBank/DDBJ whole genome shotgun (WGS) entry which is preliminary data.</text>
</comment>
<sequence>MKGWFDAFRSDGGPTLYSYSNRTPVTGDVPLVIVFVIFGTLFTAFLVIFPGVRKERLTTFLTVTLSLFVGATIQVAQYGSSWHTSSATIVSSYSAFSRHKATADIGGYIGLMHINITYRLSPNSEQASGDAEYNERFWWRSSDEMISAFKQALYQGAPFPIVSLAEYFSLHQEGFSWGSRYREAGYYASIMLWTSFASWLMMNLLLMVVPRYGAYGMIFTGLCMLLTNLVYTTLLPCEPLIAHIEGSILSFNLGWNYWLVLSAGAACLFAGLVITAIDMIFPHQFSTILEVDYDTPYDRHVIIEESFDTRNVRRKVPKIEDSFGDRIMSQLSSKLQNRHAAKDDTEGVINRGYVHELSEFPQEIGDEASKSNWSYPFPPATRRTVSN</sequence>
<dbReference type="PANTHER" id="PTHR31158:SF10">
    <property type="entry name" value="LD27791P"/>
    <property type="match status" value="1"/>
</dbReference>
<evidence type="ECO:0000256" key="8">
    <source>
        <dbReference type="SAM" id="Phobius"/>
    </source>
</evidence>
<evidence type="ECO:0008006" key="11">
    <source>
        <dbReference type="Google" id="ProtNLM"/>
    </source>
</evidence>
<name>A0AAW2G2J8_9HYME</name>
<feature type="region of interest" description="Disordered" evidence="7">
    <location>
        <begin position="368"/>
        <end position="387"/>
    </location>
</feature>
<keyword evidence="4 8" id="KW-1133">Transmembrane helix</keyword>
<organism evidence="9 10">
    <name type="scientific">Cardiocondyla obscurior</name>
    <dbReference type="NCBI Taxonomy" id="286306"/>
    <lineage>
        <taxon>Eukaryota</taxon>
        <taxon>Metazoa</taxon>
        <taxon>Ecdysozoa</taxon>
        <taxon>Arthropoda</taxon>
        <taxon>Hexapoda</taxon>
        <taxon>Insecta</taxon>
        <taxon>Pterygota</taxon>
        <taxon>Neoptera</taxon>
        <taxon>Endopterygota</taxon>
        <taxon>Hymenoptera</taxon>
        <taxon>Apocrita</taxon>
        <taxon>Aculeata</taxon>
        <taxon>Formicoidea</taxon>
        <taxon>Formicidae</taxon>
        <taxon>Myrmicinae</taxon>
        <taxon>Cardiocondyla</taxon>
    </lineage>
</organism>
<dbReference type="Proteomes" id="UP001430953">
    <property type="component" value="Unassembled WGS sequence"/>
</dbReference>
<comment type="subcellular location">
    <subcellularLocation>
        <location evidence="1">Membrane</location>
        <topology evidence="1">Multi-pass membrane protein</topology>
    </subcellularLocation>
</comment>
<keyword evidence="5 8" id="KW-0472">Membrane</keyword>
<evidence type="ECO:0000313" key="10">
    <source>
        <dbReference type="Proteomes" id="UP001430953"/>
    </source>
</evidence>
<gene>
    <name evidence="9" type="ORF">PUN28_007247</name>
</gene>
<evidence type="ECO:0000256" key="2">
    <source>
        <dbReference type="ARBA" id="ARBA00009816"/>
    </source>
</evidence>
<feature type="transmembrane region" description="Helical" evidence="8">
    <location>
        <begin position="255"/>
        <end position="277"/>
    </location>
</feature>
<keyword evidence="6" id="KW-0325">Glycoprotein</keyword>
<feature type="transmembrane region" description="Helical" evidence="8">
    <location>
        <begin position="29"/>
        <end position="50"/>
    </location>
</feature>
<dbReference type="EMBL" id="JADYXP020000006">
    <property type="protein sequence ID" value="KAL0122394.1"/>
    <property type="molecule type" value="Genomic_DNA"/>
</dbReference>
<dbReference type="GO" id="GO:0005789">
    <property type="term" value="C:endoplasmic reticulum membrane"/>
    <property type="evidence" value="ECO:0007669"/>
    <property type="project" value="InterPro"/>
</dbReference>
<evidence type="ECO:0000256" key="1">
    <source>
        <dbReference type="ARBA" id="ARBA00004141"/>
    </source>
</evidence>